<dbReference type="GeneID" id="78455256"/>
<dbReference type="Proteomes" id="UP000249008">
    <property type="component" value="Chromosome 1"/>
</dbReference>
<dbReference type="RefSeq" id="WP_005976137.1">
    <property type="nucleotide sequence ID" value="NZ_BAABXY010000001.1"/>
</dbReference>
<keyword evidence="2" id="KW-0479">Metal-binding</keyword>
<dbReference type="KEGG" id="ful:C4N20_10565"/>
<reference evidence="9 10" key="1">
    <citation type="submission" date="2018-06" db="EMBL/GenBank/DDBJ databases">
        <authorList>
            <consortium name="Pathogen Informatics"/>
            <person name="Doyle S."/>
        </authorList>
    </citation>
    <scope>NUCLEOTIDE SEQUENCE [LARGE SCALE GENOMIC DNA]</scope>
    <source>
        <strain evidence="9 10">NCTC12112</strain>
    </source>
</reference>
<evidence type="ECO:0000256" key="7">
    <source>
        <dbReference type="SAM" id="SignalP"/>
    </source>
</evidence>
<organism evidence="9 10">
    <name type="scientific">Fusobacterium ulcerans</name>
    <dbReference type="NCBI Taxonomy" id="861"/>
    <lineage>
        <taxon>Bacteria</taxon>
        <taxon>Fusobacteriati</taxon>
        <taxon>Fusobacteriota</taxon>
        <taxon>Fusobacteriia</taxon>
        <taxon>Fusobacteriales</taxon>
        <taxon>Fusobacteriaceae</taxon>
        <taxon>Fusobacterium</taxon>
    </lineage>
</organism>
<feature type="domain" description="Peptidase M48" evidence="8">
    <location>
        <begin position="91"/>
        <end position="246"/>
    </location>
</feature>
<keyword evidence="4 6" id="KW-0862">Zinc</keyword>
<comment type="cofactor">
    <cofactor evidence="6">
        <name>Zn(2+)</name>
        <dbReference type="ChEBI" id="CHEBI:29105"/>
    </cofactor>
    <text evidence="6">Binds 1 zinc ion per subunit.</text>
</comment>
<sequence>MKMKKVLSLVFLALFLISCSSTPITGRKQLLLVNEEETIQNSYTQYAQVMKQSTVLNNNDAKLVKKVGNNIAKAVEKYFELHPEQRTSKVKYQWEFNLIKDDTPNAWCMPGGKVAFYTGILPYTKGEQGIAVVMSHEIAHAIAEHSREQQSQSMVQGGVGAVLQVAFGVPQELYGSASNLVMLGYSRKQETEADELGLIFMKLAGYNPNYALTFWERMSSASGGKQSPEFLSTHPNDKTRIENIKKFLNSPTFLNVKK</sequence>
<gene>
    <name evidence="9" type="primary">yggG</name>
    <name evidence="9" type="ORF">NCTC12112_00669</name>
</gene>
<evidence type="ECO:0000256" key="4">
    <source>
        <dbReference type="ARBA" id="ARBA00022833"/>
    </source>
</evidence>
<protein>
    <submittedName>
        <fullName evidence="9">Uncharacterized metalloprotease yggG</fullName>
        <ecNumber evidence="9">3.4.24.-</ecNumber>
    </submittedName>
</protein>
<comment type="similarity">
    <text evidence="6">Belongs to the peptidase M48 family.</text>
</comment>
<dbReference type="Gene3D" id="3.30.2010.10">
    <property type="entry name" value="Metalloproteases ('zincins'), catalytic domain"/>
    <property type="match status" value="1"/>
</dbReference>
<accession>A0AAX2JB40</accession>
<dbReference type="GO" id="GO:0046872">
    <property type="term" value="F:metal ion binding"/>
    <property type="evidence" value="ECO:0007669"/>
    <property type="project" value="UniProtKB-KW"/>
</dbReference>
<evidence type="ECO:0000256" key="1">
    <source>
        <dbReference type="ARBA" id="ARBA00022670"/>
    </source>
</evidence>
<dbReference type="PANTHER" id="PTHR22726">
    <property type="entry name" value="METALLOENDOPEPTIDASE OMA1"/>
    <property type="match status" value="1"/>
</dbReference>
<evidence type="ECO:0000256" key="5">
    <source>
        <dbReference type="ARBA" id="ARBA00023049"/>
    </source>
</evidence>
<dbReference type="GO" id="GO:0051603">
    <property type="term" value="P:proteolysis involved in protein catabolic process"/>
    <property type="evidence" value="ECO:0007669"/>
    <property type="project" value="TreeGrafter"/>
</dbReference>
<keyword evidence="3 6" id="KW-0378">Hydrolase</keyword>
<evidence type="ECO:0000259" key="8">
    <source>
        <dbReference type="Pfam" id="PF01435"/>
    </source>
</evidence>
<evidence type="ECO:0000313" key="9">
    <source>
        <dbReference type="EMBL" id="SQJ00365.1"/>
    </source>
</evidence>
<evidence type="ECO:0000256" key="3">
    <source>
        <dbReference type="ARBA" id="ARBA00022801"/>
    </source>
</evidence>
<dbReference type="CDD" id="cd07331">
    <property type="entry name" value="M48C_Oma1_like"/>
    <property type="match status" value="1"/>
</dbReference>
<feature type="chain" id="PRO_5043881088" evidence="7">
    <location>
        <begin position="24"/>
        <end position="258"/>
    </location>
</feature>
<dbReference type="GO" id="GO:0004222">
    <property type="term" value="F:metalloendopeptidase activity"/>
    <property type="evidence" value="ECO:0007669"/>
    <property type="project" value="InterPro"/>
</dbReference>
<dbReference type="PROSITE" id="PS51257">
    <property type="entry name" value="PROKAR_LIPOPROTEIN"/>
    <property type="match status" value="1"/>
</dbReference>
<keyword evidence="1 6" id="KW-0645">Protease</keyword>
<evidence type="ECO:0000256" key="2">
    <source>
        <dbReference type="ARBA" id="ARBA00022723"/>
    </source>
</evidence>
<dbReference type="EC" id="3.4.24.-" evidence="9"/>
<evidence type="ECO:0000256" key="6">
    <source>
        <dbReference type="RuleBase" id="RU003983"/>
    </source>
</evidence>
<dbReference type="EMBL" id="LS483487">
    <property type="protein sequence ID" value="SQJ00365.1"/>
    <property type="molecule type" value="Genomic_DNA"/>
</dbReference>
<dbReference type="PANTHER" id="PTHR22726:SF1">
    <property type="entry name" value="METALLOENDOPEPTIDASE OMA1, MITOCHONDRIAL"/>
    <property type="match status" value="1"/>
</dbReference>
<evidence type="ECO:0000313" key="10">
    <source>
        <dbReference type="Proteomes" id="UP000249008"/>
    </source>
</evidence>
<dbReference type="InterPro" id="IPR001915">
    <property type="entry name" value="Peptidase_M48"/>
</dbReference>
<dbReference type="InterPro" id="IPR051156">
    <property type="entry name" value="Mito/Outer_Membr_Metalloprot"/>
</dbReference>
<keyword evidence="7" id="KW-0732">Signal</keyword>
<dbReference type="GO" id="GO:0016020">
    <property type="term" value="C:membrane"/>
    <property type="evidence" value="ECO:0007669"/>
    <property type="project" value="TreeGrafter"/>
</dbReference>
<dbReference type="Pfam" id="PF01435">
    <property type="entry name" value="Peptidase_M48"/>
    <property type="match status" value="1"/>
</dbReference>
<proteinExistence type="inferred from homology"/>
<dbReference type="AlphaFoldDB" id="A0AAX2JB40"/>
<feature type="signal peptide" evidence="7">
    <location>
        <begin position="1"/>
        <end position="23"/>
    </location>
</feature>
<keyword evidence="5 6" id="KW-0482">Metalloprotease</keyword>
<name>A0AAX2JB40_9FUSO</name>